<feature type="non-terminal residue" evidence="9">
    <location>
        <position position="253"/>
    </location>
</feature>
<keyword evidence="4" id="KW-0239">DNA-directed DNA polymerase</keyword>
<dbReference type="PANTHER" id="PTHR10322:SF23">
    <property type="entry name" value="DNA POLYMERASE DELTA CATALYTIC SUBUNIT"/>
    <property type="match status" value="1"/>
</dbReference>
<evidence type="ECO:0000256" key="4">
    <source>
        <dbReference type="ARBA" id="ARBA00022932"/>
    </source>
</evidence>
<evidence type="ECO:0000256" key="5">
    <source>
        <dbReference type="ARBA" id="ARBA00023125"/>
    </source>
</evidence>
<feature type="compositionally biased region" description="Low complexity" evidence="7">
    <location>
        <begin position="231"/>
        <end position="253"/>
    </location>
</feature>
<dbReference type="Gene3D" id="3.90.1600.10">
    <property type="entry name" value="Palm domain of DNA polymerase"/>
    <property type="match status" value="1"/>
</dbReference>
<dbReference type="EMBL" id="AY728179">
    <property type="protein sequence ID" value="AAW55920.1"/>
    <property type="molecule type" value="Genomic_DNA"/>
</dbReference>
<gene>
    <name evidence="9" type="primary">DPOL</name>
</gene>
<evidence type="ECO:0000256" key="1">
    <source>
        <dbReference type="ARBA" id="ARBA00012417"/>
    </source>
</evidence>
<evidence type="ECO:0000259" key="8">
    <source>
        <dbReference type="Pfam" id="PF00136"/>
    </source>
</evidence>
<feature type="compositionally biased region" description="Basic and acidic residues" evidence="7">
    <location>
        <begin position="172"/>
        <end position="195"/>
    </location>
</feature>
<comment type="catalytic activity">
    <reaction evidence="6">
        <text>DNA(n) + a 2'-deoxyribonucleoside 5'-triphosphate = DNA(n+1) + diphosphate</text>
        <dbReference type="Rhea" id="RHEA:22508"/>
        <dbReference type="Rhea" id="RHEA-COMP:17339"/>
        <dbReference type="Rhea" id="RHEA-COMP:17340"/>
        <dbReference type="ChEBI" id="CHEBI:33019"/>
        <dbReference type="ChEBI" id="CHEBI:61560"/>
        <dbReference type="ChEBI" id="CHEBI:173112"/>
        <dbReference type="EC" id="2.7.7.7"/>
    </reaction>
</comment>
<feature type="non-terminal residue" evidence="9">
    <location>
        <position position="1"/>
    </location>
</feature>
<feature type="region of interest" description="Disordered" evidence="7">
    <location>
        <begin position="171"/>
        <end position="253"/>
    </location>
</feature>
<proteinExistence type="predicted"/>
<dbReference type="GO" id="GO:0003677">
    <property type="term" value="F:DNA binding"/>
    <property type="evidence" value="ECO:0007669"/>
    <property type="project" value="UniProtKB-KW"/>
</dbReference>
<reference evidence="9" key="1">
    <citation type="submission" date="2004-08" db="EMBL/GenBank/DDBJ databases">
        <title>Detection of a novel cytomegalovirus of greater white-toothed shrew.</title>
        <authorList>
            <person name="Ehlers B."/>
            <person name="Pancaroglu G.S."/>
            <person name="Yasmum N."/>
        </authorList>
    </citation>
    <scope>NUCLEOTIDE SEQUENCE</scope>
</reference>
<dbReference type="EC" id="2.7.7.7" evidence="1"/>
<dbReference type="InterPro" id="IPR043502">
    <property type="entry name" value="DNA/RNA_pol_sf"/>
</dbReference>
<dbReference type="InterPro" id="IPR006134">
    <property type="entry name" value="DNA-dir_DNA_pol_B_multi_dom"/>
</dbReference>
<feature type="domain" description="DNA-directed DNA polymerase family B multifunctional" evidence="8">
    <location>
        <begin position="1"/>
        <end position="156"/>
    </location>
</feature>
<organism evidence="9">
    <name type="scientific">Crocidura russula cytomegalovirus 1</name>
    <dbReference type="NCBI Taxonomy" id="308707"/>
    <lineage>
        <taxon>Viruses</taxon>
        <taxon>Duplodnaviria</taxon>
        <taxon>Heunggongvirae</taxon>
        <taxon>Peploviricota</taxon>
        <taxon>Herviviricetes</taxon>
        <taxon>Herpesvirales</taxon>
        <taxon>Orthoherpesviridae</taxon>
        <taxon>Betaherpesvirinae</taxon>
        <taxon>Cytomegalovirus</taxon>
    </lineage>
</organism>
<evidence type="ECO:0000256" key="3">
    <source>
        <dbReference type="ARBA" id="ARBA00022695"/>
    </source>
</evidence>
<dbReference type="Pfam" id="PF00136">
    <property type="entry name" value="DNA_pol_B"/>
    <property type="match status" value="1"/>
</dbReference>
<evidence type="ECO:0000256" key="2">
    <source>
        <dbReference type="ARBA" id="ARBA00022679"/>
    </source>
</evidence>
<dbReference type="InterPro" id="IPR023211">
    <property type="entry name" value="DNA_pol_palm_dom_sf"/>
</dbReference>
<dbReference type="GO" id="GO:0006287">
    <property type="term" value="P:base-excision repair, gap-filling"/>
    <property type="evidence" value="ECO:0007669"/>
    <property type="project" value="TreeGrafter"/>
</dbReference>
<dbReference type="InterPro" id="IPR050240">
    <property type="entry name" value="DNA_pol_type-B"/>
</dbReference>
<keyword evidence="2" id="KW-0808">Transferase</keyword>
<dbReference type="Gene3D" id="1.10.287.690">
    <property type="entry name" value="Helix hairpin bin"/>
    <property type="match status" value="1"/>
</dbReference>
<dbReference type="SUPFAM" id="SSF56672">
    <property type="entry name" value="DNA/RNA polymerases"/>
    <property type="match status" value="1"/>
</dbReference>
<keyword evidence="5" id="KW-0238">DNA-binding</keyword>
<dbReference type="GO" id="GO:0045004">
    <property type="term" value="P:DNA replication proofreading"/>
    <property type="evidence" value="ECO:0007669"/>
    <property type="project" value="TreeGrafter"/>
</dbReference>
<accession>Q3ZMC0</accession>
<dbReference type="GO" id="GO:0006297">
    <property type="term" value="P:nucleotide-excision repair, DNA gap filling"/>
    <property type="evidence" value="ECO:0007669"/>
    <property type="project" value="TreeGrafter"/>
</dbReference>
<evidence type="ECO:0000313" key="9">
    <source>
        <dbReference type="EMBL" id="AAW55920.1"/>
    </source>
</evidence>
<feature type="compositionally biased region" description="Acidic residues" evidence="7">
    <location>
        <begin position="196"/>
        <end position="205"/>
    </location>
</feature>
<evidence type="ECO:0000256" key="6">
    <source>
        <dbReference type="ARBA" id="ARBA00049244"/>
    </source>
</evidence>
<dbReference type="GO" id="GO:0008296">
    <property type="term" value="F:3'-5'-DNA exonuclease activity"/>
    <property type="evidence" value="ECO:0007669"/>
    <property type="project" value="TreeGrafter"/>
</dbReference>
<dbReference type="GO" id="GO:0000166">
    <property type="term" value="F:nucleotide binding"/>
    <property type="evidence" value="ECO:0007669"/>
    <property type="project" value="InterPro"/>
</dbReference>
<name>Q3ZMC0_9BETA</name>
<evidence type="ECO:0000256" key="7">
    <source>
        <dbReference type="SAM" id="MobiDB-lite"/>
    </source>
</evidence>
<protein>
    <recommendedName>
        <fullName evidence="1">DNA-directed DNA polymerase</fullName>
        <ecNumber evidence="1">2.7.7.7</ecNumber>
    </recommendedName>
</protein>
<dbReference type="GO" id="GO:0003887">
    <property type="term" value="F:DNA-directed DNA polymerase activity"/>
    <property type="evidence" value="ECO:0007669"/>
    <property type="project" value="UniProtKB-KW"/>
</dbReference>
<sequence length="253" mass="28056">SIIMANNLCYSTLLLPPAAGDASGDDDDEGDGSGQLDEERDVLTVTVASGERHRFVRRHVRPSILAELLTRWLAQRKAVRESMKRCEDPMRRLLLDKEQLALKVTCNSFYGFTGVARGMLPCLAIAASVTKIGRDMLRATADYVHTHFTRPDFLRERFGLSDQDFVGGSVVAEKEKEKEKEREREREEDQKKGGGGEEDDDDDVILVEPSSGLRPHDDDSVDSGFGRWSEESSQASCASQASPSTSPPLRVRV</sequence>
<keyword evidence="3" id="KW-0548">Nucleotidyltransferase</keyword>
<dbReference type="PANTHER" id="PTHR10322">
    <property type="entry name" value="DNA POLYMERASE CATALYTIC SUBUNIT"/>
    <property type="match status" value="1"/>
</dbReference>